<dbReference type="InterPro" id="IPR019888">
    <property type="entry name" value="Tscrpt_reg_AsnC-like"/>
</dbReference>
<dbReference type="RefSeq" id="WP_190476932.1">
    <property type="nucleotide sequence ID" value="NZ_JACOFT010000001.1"/>
</dbReference>
<dbReference type="CDD" id="cd00090">
    <property type="entry name" value="HTH_ARSR"/>
    <property type="match status" value="1"/>
</dbReference>
<dbReference type="InterPro" id="IPR036390">
    <property type="entry name" value="WH_DNA-bd_sf"/>
</dbReference>
<keyword evidence="1" id="KW-0805">Transcription regulation</keyword>
<dbReference type="Gene3D" id="1.10.10.10">
    <property type="entry name" value="Winged helix-like DNA-binding domain superfamily/Winged helix DNA-binding domain"/>
    <property type="match status" value="1"/>
</dbReference>
<proteinExistence type="predicted"/>
<organism evidence="5 6">
    <name type="scientific">Undibacterium aquatile</name>
    <dbReference type="NCBI Taxonomy" id="1537398"/>
    <lineage>
        <taxon>Bacteria</taxon>
        <taxon>Pseudomonadati</taxon>
        <taxon>Pseudomonadota</taxon>
        <taxon>Betaproteobacteria</taxon>
        <taxon>Burkholderiales</taxon>
        <taxon>Oxalobacteraceae</taxon>
        <taxon>Undibacterium</taxon>
    </lineage>
</organism>
<dbReference type="InterPro" id="IPR011991">
    <property type="entry name" value="ArsR-like_HTH"/>
</dbReference>
<evidence type="ECO:0000313" key="6">
    <source>
        <dbReference type="Proteomes" id="UP000637632"/>
    </source>
</evidence>
<dbReference type="PANTHER" id="PTHR30154">
    <property type="entry name" value="LEUCINE-RESPONSIVE REGULATORY PROTEIN"/>
    <property type="match status" value="1"/>
</dbReference>
<dbReference type="InterPro" id="IPR019887">
    <property type="entry name" value="Tscrpt_reg_AsnC/Lrp_C"/>
</dbReference>
<keyword evidence="2" id="KW-0238">DNA-binding</keyword>
<evidence type="ECO:0000256" key="3">
    <source>
        <dbReference type="ARBA" id="ARBA00023163"/>
    </source>
</evidence>
<dbReference type="Gene3D" id="3.30.70.920">
    <property type="match status" value="1"/>
</dbReference>
<dbReference type="InterPro" id="IPR000485">
    <property type="entry name" value="AsnC-type_HTH_dom"/>
</dbReference>
<dbReference type="SUPFAM" id="SSF46785">
    <property type="entry name" value="Winged helix' DNA-binding domain"/>
    <property type="match status" value="1"/>
</dbReference>
<dbReference type="PANTHER" id="PTHR30154:SF34">
    <property type="entry name" value="TRANSCRIPTIONAL REGULATOR AZLB"/>
    <property type="match status" value="1"/>
</dbReference>
<gene>
    <name evidence="5" type="ORF">H8K26_01745</name>
</gene>
<evidence type="ECO:0000256" key="2">
    <source>
        <dbReference type="ARBA" id="ARBA00023125"/>
    </source>
</evidence>
<keyword evidence="6" id="KW-1185">Reference proteome</keyword>
<dbReference type="EMBL" id="JACOFT010000001">
    <property type="protein sequence ID" value="MBC3810152.1"/>
    <property type="molecule type" value="Genomic_DNA"/>
</dbReference>
<dbReference type="InterPro" id="IPR036388">
    <property type="entry name" value="WH-like_DNA-bd_sf"/>
</dbReference>
<name>A0ABR6XB93_9BURK</name>
<sequence>MTILDELDKRILQQLQRDASLTNQELAERVHASAPTCMRRVKRLIEEGVIARQVAILAPEKVGAGLTAIVEITLDHQATERLIEFEQRVALEPAVQQCYRVSPGPDFILIIQVADMTAYHALAHQLFATQSNIRNVRSFFSILRSKFETRIAI</sequence>
<comment type="caution">
    <text evidence="5">The sequence shown here is derived from an EMBL/GenBank/DDBJ whole genome shotgun (WGS) entry which is preliminary data.</text>
</comment>
<evidence type="ECO:0000256" key="1">
    <source>
        <dbReference type="ARBA" id="ARBA00023015"/>
    </source>
</evidence>
<dbReference type="Pfam" id="PF13412">
    <property type="entry name" value="HTH_24"/>
    <property type="match status" value="1"/>
</dbReference>
<keyword evidence="3" id="KW-0804">Transcription</keyword>
<reference evidence="5 6" key="1">
    <citation type="submission" date="2020-08" db="EMBL/GenBank/DDBJ databases">
        <title>Novel species isolated from subtropical streams in China.</title>
        <authorList>
            <person name="Lu H."/>
        </authorList>
    </citation>
    <scope>NUCLEOTIDE SEQUENCE [LARGE SCALE GENOMIC DNA]</scope>
    <source>
        <strain evidence="5 6">CCTCC AB 2015119</strain>
    </source>
</reference>
<dbReference type="SMART" id="SM00344">
    <property type="entry name" value="HTH_ASNC"/>
    <property type="match status" value="1"/>
</dbReference>
<evidence type="ECO:0000313" key="5">
    <source>
        <dbReference type="EMBL" id="MBC3810152.1"/>
    </source>
</evidence>
<dbReference type="Pfam" id="PF01037">
    <property type="entry name" value="AsnC_trans_reg"/>
    <property type="match status" value="1"/>
</dbReference>
<dbReference type="InterPro" id="IPR011008">
    <property type="entry name" value="Dimeric_a/b-barrel"/>
</dbReference>
<dbReference type="SUPFAM" id="SSF54909">
    <property type="entry name" value="Dimeric alpha+beta barrel"/>
    <property type="match status" value="1"/>
</dbReference>
<dbReference type="PRINTS" id="PR00033">
    <property type="entry name" value="HTHASNC"/>
</dbReference>
<dbReference type="Proteomes" id="UP000637632">
    <property type="component" value="Unassembled WGS sequence"/>
</dbReference>
<protein>
    <submittedName>
        <fullName evidence="5">Lrp/AsnC family transcriptional regulator</fullName>
    </submittedName>
</protein>
<accession>A0ABR6XB93</accession>
<evidence type="ECO:0000259" key="4">
    <source>
        <dbReference type="PROSITE" id="PS50956"/>
    </source>
</evidence>
<feature type="domain" description="HTH asnC-type" evidence="4">
    <location>
        <begin position="4"/>
        <end position="67"/>
    </location>
</feature>
<dbReference type="PROSITE" id="PS50956">
    <property type="entry name" value="HTH_ASNC_2"/>
    <property type="match status" value="1"/>
</dbReference>